<organism evidence="2 3">
    <name type="scientific">Taxus chinensis</name>
    <name type="common">Chinese yew</name>
    <name type="synonym">Taxus wallichiana var. chinensis</name>
    <dbReference type="NCBI Taxonomy" id="29808"/>
    <lineage>
        <taxon>Eukaryota</taxon>
        <taxon>Viridiplantae</taxon>
        <taxon>Streptophyta</taxon>
        <taxon>Embryophyta</taxon>
        <taxon>Tracheophyta</taxon>
        <taxon>Spermatophyta</taxon>
        <taxon>Pinopsida</taxon>
        <taxon>Pinidae</taxon>
        <taxon>Conifers II</taxon>
        <taxon>Cupressales</taxon>
        <taxon>Taxaceae</taxon>
        <taxon>Taxus</taxon>
    </lineage>
</organism>
<accession>A0AA38H021</accession>
<name>A0AA38H021_TAXCH</name>
<keyword evidence="3" id="KW-1185">Reference proteome</keyword>
<feature type="non-terminal residue" evidence="2">
    <location>
        <position position="84"/>
    </location>
</feature>
<dbReference type="EMBL" id="JAHRHJ020000001">
    <property type="protein sequence ID" value="KAH9331856.1"/>
    <property type="molecule type" value="Genomic_DNA"/>
</dbReference>
<feature type="non-terminal residue" evidence="2">
    <location>
        <position position="1"/>
    </location>
</feature>
<evidence type="ECO:0000313" key="2">
    <source>
        <dbReference type="EMBL" id="KAH9331856.1"/>
    </source>
</evidence>
<comment type="caution">
    <text evidence="2">The sequence shown here is derived from an EMBL/GenBank/DDBJ whole genome shotgun (WGS) entry which is preliminary data.</text>
</comment>
<protein>
    <submittedName>
        <fullName evidence="2">Uncharacterized protein</fullName>
    </submittedName>
</protein>
<proteinExistence type="predicted"/>
<evidence type="ECO:0000256" key="1">
    <source>
        <dbReference type="SAM" id="MobiDB-lite"/>
    </source>
</evidence>
<dbReference type="AlphaFoldDB" id="A0AA38H021"/>
<gene>
    <name evidence="2" type="ORF">KI387_003964</name>
</gene>
<evidence type="ECO:0000313" key="3">
    <source>
        <dbReference type="Proteomes" id="UP000824469"/>
    </source>
</evidence>
<reference evidence="2 3" key="1">
    <citation type="journal article" date="2021" name="Nat. Plants">
        <title>The Taxus genome provides insights into paclitaxel biosynthesis.</title>
        <authorList>
            <person name="Xiong X."/>
            <person name="Gou J."/>
            <person name="Liao Q."/>
            <person name="Li Y."/>
            <person name="Zhou Q."/>
            <person name="Bi G."/>
            <person name="Li C."/>
            <person name="Du R."/>
            <person name="Wang X."/>
            <person name="Sun T."/>
            <person name="Guo L."/>
            <person name="Liang H."/>
            <person name="Lu P."/>
            <person name="Wu Y."/>
            <person name="Zhang Z."/>
            <person name="Ro D.K."/>
            <person name="Shang Y."/>
            <person name="Huang S."/>
            <person name="Yan J."/>
        </authorList>
    </citation>
    <scope>NUCLEOTIDE SEQUENCE [LARGE SCALE GENOMIC DNA]</scope>
    <source>
        <strain evidence="2">Ta-2019</strain>
    </source>
</reference>
<dbReference type="Proteomes" id="UP000824469">
    <property type="component" value="Unassembled WGS sequence"/>
</dbReference>
<feature type="region of interest" description="Disordered" evidence="1">
    <location>
        <begin position="32"/>
        <end position="51"/>
    </location>
</feature>
<sequence length="84" mass="8372">TGNRPDSAFMGKRAKSRSIGCWVVDGECSPRRKGISTGSMRGGRDDGSSSISGVGKRVILCGGEDNRCSSVGGGGNGCSSMGGG</sequence>